<protein>
    <submittedName>
        <fullName evidence="3">Uncharacterized protein</fullName>
    </submittedName>
</protein>
<comment type="caution">
    <text evidence="3">The sequence shown here is derived from an EMBL/GenBank/DDBJ whole genome shotgun (WGS) entry which is preliminary data.</text>
</comment>
<keyword evidence="2" id="KW-0472">Membrane</keyword>
<feature type="transmembrane region" description="Helical" evidence="2">
    <location>
        <begin position="7"/>
        <end position="25"/>
    </location>
</feature>
<keyword evidence="4" id="KW-1185">Reference proteome</keyword>
<evidence type="ECO:0000313" key="4">
    <source>
        <dbReference type="Proteomes" id="UP000237000"/>
    </source>
</evidence>
<accession>A0A2P5D1Y6</accession>
<reference evidence="4" key="1">
    <citation type="submission" date="2016-06" db="EMBL/GenBank/DDBJ databases">
        <title>Parallel loss of symbiosis genes in relatives of nitrogen-fixing non-legume Parasponia.</title>
        <authorList>
            <person name="Van Velzen R."/>
            <person name="Holmer R."/>
            <person name="Bu F."/>
            <person name="Rutten L."/>
            <person name="Van Zeijl A."/>
            <person name="Liu W."/>
            <person name="Santuari L."/>
            <person name="Cao Q."/>
            <person name="Sharma T."/>
            <person name="Shen D."/>
            <person name="Roswanjaya Y."/>
            <person name="Wardhani T."/>
            <person name="Kalhor M.S."/>
            <person name="Jansen J."/>
            <person name="Van den Hoogen J."/>
            <person name="Gungor B."/>
            <person name="Hartog M."/>
            <person name="Hontelez J."/>
            <person name="Verver J."/>
            <person name="Yang W.-C."/>
            <person name="Schijlen E."/>
            <person name="Repin R."/>
            <person name="Schilthuizen M."/>
            <person name="Schranz E."/>
            <person name="Heidstra R."/>
            <person name="Miyata K."/>
            <person name="Fedorova E."/>
            <person name="Kohlen W."/>
            <person name="Bisseling T."/>
            <person name="Smit S."/>
            <person name="Geurts R."/>
        </authorList>
    </citation>
    <scope>NUCLEOTIDE SEQUENCE [LARGE SCALE GENOMIC DNA]</scope>
    <source>
        <strain evidence="4">cv. RG33-2</strain>
    </source>
</reference>
<gene>
    <name evidence="3" type="ORF">TorRG33x02_264920</name>
</gene>
<keyword evidence="2" id="KW-0812">Transmembrane</keyword>
<dbReference type="InParanoid" id="A0A2P5D1Y6"/>
<feature type="compositionally biased region" description="Basic and acidic residues" evidence="1">
    <location>
        <begin position="91"/>
        <end position="111"/>
    </location>
</feature>
<dbReference type="EMBL" id="JXTC01000305">
    <property type="protein sequence ID" value="PON67319.1"/>
    <property type="molecule type" value="Genomic_DNA"/>
</dbReference>
<sequence>FLPFSSLSSIICFLLLHSLSFIFFLHLPYPFLSSSIMLAMVITRASSAIPLSELKLGRPKKMKEKLTSSTTTLSELKSKRPKKIKKNFSAGDKESKRSQKRKAINDGKGSR</sequence>
<dbReference type="AlphaFoldDB" id="A0A2P5D1Y6"/>
<evidence type="ECO:0000256" key="2">
    <source>
        <dbReference type="SAM" id="Phobius"/>
    </source>
</evidence>
<evidence type="ECO:0000256" key="1">
    <source>
        <dbReference type="SAM" id="MobiDB-lite"/>
    </source>
</evidence>
<proteinExistence type="predicted"/>
<organism evidence="3 4">
    <name type="scientific">Trema orientale</name>
    <name type="common">Charcoal tree</name>
    <name type="synonym">Celtis orientalis</name>
    <dbReference type="NCBI Taxonomy" id="63057"/>
    <lineage>
        <taxon>Eukaryota</taxon>
        <taxon>Viridiplantae</taxon>
        <taxon>Streptophyta</taxon>
        <taxon>Embryophyta</taxon>
        <taxon>Tracheophyta</taxon>
        <taxon>Spermatophyta</taxon>
        <taxon>Magnoliopsida</taxon>
        <taxon>eudicotyledons</taxon>
        <taxon>Gunneridae</taxon>
        <taxon>Pentapetalae</taxon>
        <taxon>rosids</taxon>
        <taxon>fabids</taxon>
        <taxon>Rosales</taxon>
        <taxon>Cannabaceae</taxon>
        <taxon>Trema</taxon>
    </lineage>
</organism>
<name>A0A2P5D1Y6_TREOI</name>
<feature type="non-terminal residue" evidence="3">
    <location>
        <position position="1"/>
    </location>
</feature>
<dbReference type="Proteomes" id="UP000237000">
    <property type="component" value="Unassembled WGS sequence"/>
</dbReference>
<feature type="region of interest" description="Disordered" evidence="1">
    <location>
        <begin position="60"/>
        <end position="111"/>
    </location>
</feature>
<keyword evidence="2" id="KW-1133">Transmembrane helix</keyword>
<evidence type="ECO:0000313" key="3">
    <source>
        <dbReference type="EMBL" id="PON67319.1"/>
    </source>
</evidence>